<dbReference type="Proteomes" id="UP000661649">
    <property type="component" value="Unassembled WGS sequence"/>
</dbReference>
<evidence type="ECO:0000313" key="3">
    <source>
        <dbReference type="Proteomes" id="UP000661649"/>
    </source>
</evidence>
<keyword evidence="3" id="KW-1185">Reference proteome</keyword>
<evidence type="ECO:0000256" key="1">
    <source>
        <dbReference type="SAM" id="Coils"/>
    </source>
</evidence>
<feature type="coiled-coil region" evidence="1">
    <location>
        <begin position="43"/>
        <end position="84"/>
    </location>
</feature>
<proteinExistence type="predicted"/>
<reference evidence="2 3" key="1">
    <citation type="submission" date="2020-08" db="EMBL/GenBank/DDBJ databases">
        <title>Genome public.</title>
        <authorList>
            <person name="Liu C."/>
            <person name="Sun Q."/>
        </authorList>
    </citation>
    <scope>NUCLEOTIDE SEQUENCE [LARGE SCALE GENOMIC DNA]</scope>
    <source>
        <strain evidence="2 3">3_YM_SP_D4_24.mj</strain>
    </source>
</reference>
<dbReference type="EMBL" id="JACRTP010000004">
    <property type="protein sequence ID" value="MBC8629066.1"/>
    <property type="molecule type" value="Genomic_DNA"/>
</dbReference>
<evidence type="ECO:0000313" key="2">
    <source>
        <dbReference type="EMBL" id="MBC8629066.1"/>
    </source>
</evidence>
<comment type="caution">
    <text evidence="2">The sequence shown here is derived from an EMBL/GenBank/DDBJ whole genome shotgun (WGS) entry which is preliminary data.</text>
</comment>
<gene>
    <name evidence="2" type="ORF">H8712_10670</name>
</gene>
<sequence>MIRIEIETMKTAVSELQRKRAILSNIKERMAKLAYAVSQQSYVEETVCELRKLKKRMGEIEENLRDLQEALEEICILIEKTEEKVVSYYEEEQQKPQFTRFTIRYNQELLLNPHIQELAPIRLKNEGEADE</sequence>
<protein>
    <submittedName>
        <fullName evidence="2">Uncharacterized protein</fullName>
    </submittedName>
</protein>
<keyword evidence="1" id="KW-0175">Coiled coil</keyword>
<accession>A0ABR7PCF0</accession>
<name>A0ABR7PCF0_9FIRM</name>
<organism evidence="2 3">
    <name type="scientific">Blautia stercoris</name>
    <dbReference type="NCBI Taxonomy" id="871664"/>
    <lineage>
        <taxon>Bacteria</taxon>
        <taxon>Bacillati</taxon>
        <taxon>Bacillota</taxon>
        <taxon>Clostridia</taxon>
        <taxon>Lachnospirales</taxon>
        <taxon>Lachnospiraceae</taxon>
        <taxon>Blautia</taxon>
    </lineage>
</organism>
<dbReference type="RefSeq" id="WP_117457719.1">
    <property type="nucleotide sequence ID" value="NZ_JACRTP010000004.1"/>
</dbReference>